<reference evidence="1 2" key="1">
    <citation type="journal article" date="2020" name="ISME J.">
        <title>Uncovering the hidden diversity of litter-decomposition mechanisms in mushroom-forming fungi.</title>
        <authorList>
            <person name="Floudas D."/>
            <person name="Bentzer J."/>
            <person name="Ahren D."/>
            <person name="Johansson T."/>
            <person name="Persson P."/>
            <person name="Tunlid A."/>
        </authorList>
    </citation>
    <scope>NUCLEOTIDE SEQUENCE [LARGE SCALE GENOMIC DNA]</scope>
    <source>
        <strain evidence="1 2">CBS 101986</strain>
    </source>
</reference>
<gene>
    <name evidence="1" type="ORF">D9619_001632</name>
</gene>
<dbReference type="GO" id="GO:0008962">
    <property type="term" value="F:phosphatidylglycerophosphatase activity"/>
    <property type="evidence" value="ECO:0007669"/>
    <property type="project" value="InterPro"/>
</dbReference>
<dbReference type="Pfam" id="PF09419">
    <property type="entry name" value="PGP_phosphatase"/>
    <property type="match status" value="1"/>
</dbReference>
<dbReference type="Proteomes" id="UP000567179">
    <property type="component" value="Unassembled WGS sequence"/>
</dbReference>
<dbReference type="NCBIfam" id="TIGR01668">
    <property type="entry name" value="YqeG_hyp_ppase"/>
    <property type="match status" value="1"/>
</dbReference>
<proteinExistence type="predicted"/>
<evidence type="ECO:0000313" key="2">
    <source>
        <dbReference type="Proteomes" id="UP000567179"/>
    </source>
</evidence>
<keyword evidence="2" id="KW-1185">Reference proteome</keyword>
<dbReference type="InterPro" id="IPR027706">
    <property type="entry name" value="PGP_Pase"/>
</dbReference>
<dbReference type="InterPro" id="IPR010021">
    <property type="entry name" value="PGPP1/Gep4"/>
</dbReference>
<protein>
    <recommendedName>
        <fullName evidence="3">HAD phosphatase</fullName>
    </recommendedName>
</protein>
<name>A0A8H5BEW8_9AGAR</name>
<evidence type="ECO:0000313" key="1">
    <source>
        <dbReference type="EMBL" id="KAF5322069.1"/>
    </source>
</evidence>
<dbReference type="AlphaFoldDB" id="A0A8H5BEW8"/>
<organism evidence="1 2">
    <name type="scientific">Psilocybe cf. subviscida</name>
    <dbReference type="NCBI Taxonomy" id="2480587"/>
    <lineage>
        <taxon>Eukaryota</taxon>
        <taxon>Fungi</taxon>
        <taxon>Dikarya</taxon>
        <taxon>Basidiomycota</taxon>
        <taxon>Agaricomycotina</taxon>
        <taxon>Agaricomycetes</taxon>
        <taxon>Agaricomycetidae</taxon>
        <taxon>Agaricales</taxon>
        <taxon>Agaricineae</taxon>
        <taxon>Strophariaceae</taxon>
        <taxon>Psilocybe</taxon>
    </lineage>
</organism>
<accession>A0A8H5BEW8</accession>
<sequence>MPLNVPGILVPFHLFINPRLVIPALVVKDIRHIDFSALKRAGYRGAVFDKDNCLTVPYKDTLVPELQEAWKTCRETFGEDNVLIVSNSAGTYLDAGGIQSESVTHHLGVPVLRHKEFKPAYSCIAAIRTYFSSLPRPVPDSELIVVGDRIFTDVVIANRMKGQNTARPQHSRRFPIRHTGQEVEEQRPELTVTTTGTEKAQGSREVTIAQGPLAIWTTGVWERESMVMRWLERKLVDAVENWSTPPTEGTLDTSVFTKHYIEPEPHKKPTVMESILASLRRT</sequence>
<dbReference type="SUPFAM" id="SSF56784">
    <property type="entry name" value="HAD-like"/>
    <property type="match status" value="1"/>
</dbReference>
<evidence type="ECO:0008006" key="3">
    <source>
        <dbReference type="Google" id="ProtNLM"/>
    </source>
</evidence>
<dbReference type="InterPro" id="IPR036412">
    <property type="entry name" value="HAD-like_sf"/>
</dbReference>
<comment type="caution">
    <text evidence="1">The sequence shown here is derived from an EMBL/GenBank/DDBJ whole genome shotgun (WGS) entry which is preliminary data.</text>
</comment>
<dbReference type="Gene3D" id="3.40.50.1000">
    <property type="entry name" value="HAD superfamily/HAD-like"/>
    <property type="match status" value="1"/>
</dbReference>
<dbReference type="InterPro" id="IPR023214">
    <property type="entry name" value="HAD_sf"/>
</dbReference>
<dbReference type="OrthoDB" id="198652at2759"/>
<dbReference type="EMBL" id="JAACJJ010000028">
    <property type="protein sequence ID" value="KAF5322069.1"/>
    <property type="molecule type" value="Genomic_DNA"/>
</dbReference>